<dbReference type="Proteomes" id="UP000826661">
    <property type="component" value="Chromosome VII"/>
</dbReference>
<accession>A0A8G0LSR9</accession>
<dbReference type="InterPro" id="IPR016162">
    <property type="entry name" value="Ald_DH_N"/>
</dbReference>
<dbReference type="SUPFAM" id="SSF53720">
    <property type="entry name" value="ALDH-like"/>
    <property type="match status" value="1"/>
</dbReference>
<reference evidence="1 2" key="1">
    <citation type="journal article" date="2021" name="BMC Genomics">
        <title>Telomere-to-telomere genome assembly of asparaginase-producing Trichoderma simmonsii.</title>
        <authorList>
            <person name="Chung D."/>
            <person name="Kwon Y.M."/>
            <person name="Yang Y."/>
        </authorList>
    </citation>
    <scope>NUCLEOTIDE SEQUENCE [LARGE SCALE GENOMIC DNA]</scope>
    <source>
        <strain evidence="1 2">GH-Sj1</strain>
    </source>
</reference>
<dbReference type="Gene3D" id="3.40.605.10">
    <property type="entry name" value="Aldehyde Dehydrogenase, Chain A, domain 1"/>
    <property type="match status" value="1"/>
</dbReference>
<dbReference type="InterPro" id="IPR016161">
    <property type="entry name" value="Ald_DH/histidinol_DH"/>
</dbReference>
<evidence type="ECO:0000313" key="2">
    <source>
        <dbReference type="Proteomes" id="UP000826661"/>
    </source>
</evidence>
<dbReference type="EMBL" id="CP075870">
    <property type="protein sequence ID" value="QYT05041.1"/>
    <property type="molecule type" value="Genomic_DNA"/>
</dbReference>
<dbReference type="GO" id="GO:0016491">
    <property type="term" value="F:oxidoreductase activity"/>
    <property type="evidence" value="ECO:0007669"/>
    <property type="project" value="InterPro"/>
</dbReference>
<dbReference type="AlphaFoldDB" id="A0A8G0LSR9"/>
<protein>
    <submittedName>
        <fullName evidence="1">Aldedh domain-containing protein</fullName>
    </submittedName>
</protein>
<sequence>MGSISYPKLTFNPTSTLPLFLVGNQITLAKTFDAVSLVTHQVLYKCSAATEEDTTRTVNWAERVLKSKSQTKPDFRRGIFLREDDLMEKASRRHVLL</sequence>
<keyword evidence="2" id="KW-1185">Reference proteome</keyword>
<proteinExistence type="predicted"/>
<name>A0A8G0LSR9_9HYPO</name>
<evidence type="ECO:0000313" key="1">
    <source>
        <dbReference type="EMBL" id="QYT05041.1"/>
    </source>
</evidence>
<organism evidence="1 2">
    <name type="scientific">Trichoderma simmonsii</name>
    <dbReference type="NCBI Taxonomy" id="1491479"/>
    <lineage>
        <taxon>Eukaryota</taxon>
        <taxon>Fungi</taxon>
        <taxon>Dikarya</taxon>
        <taxon>Ascomycota</taxon>
        <taxon>Pezizomycotina</taxon>
        <taxon>Sordariomycetes</taxon>
        <taxon>Hypocreomycetidae</taxon>
        <taxon>Hypocreales</taxon>
        <taxon>Hypocreaceae</taxon>
        <taxon>Trichoderma</taxon>
    </lineage>
</organism>
<gene>
    <name evidence="1" type="ORF">H0G86_011936</name>
</gene>